<evidence type="ECO:0000313" key="3">
    <source>
        <dbReference type="MGI" id="MGI:1925359"/>
    </source>
</evidence>
<evidence type="ECO:0000256" key="1">
    <source>
        <dbReference type="SAM" id="MobiDB-lite"/>
    </source>
</evidence>
<reference evidence="2" key="1">
    <citation type="journal article" date="1999" name="Methods Enzymol.">
        <title>High-efficiency full-length cDNA cloning.</title>
        <authorList>
            <person name="Carninci P."/>
            <person name="Hayashizaki Y."/>
        </authorList>
    </citation>
    <scope>NUCLEOTIDE SEQUENCE</scope>
    <source>
        <strain evidence="2">C57BL/6J</strain>
        <tissue evidence="2">Testis</tissue>
    </source>
</reference>
<reference evidence="2" key="5">
    <citation type="journal article" date="2001" name="Nature">
        <title>Functional annotation of a full-length mouse cDNA collection.</title>
        <authorList>
            <consortium name="The RIKEN Genome Exploration Research Group Phase II Team and the FANTOM Consortium"/>
        </authorList>
    </citation>
    <scope>NUCLEOTIDE SEQUENCE</scope>
    <source>
        <strain evidence="2">C57BL/6J</strain>
        <tissue evidence="2">Testis</tissue>
    </source>
</reference>
<reference evidence="2" key="3">
    <citation type="journal article" date="2000" name="Genome Res.">
        <title>RIKEN integrated sequence analysis (RISA) system--384-format sequencing pipeline with 384 multicapillary sequencer.</title>
        <authorList>
            <person name="Shibata K."/>
            <person name="Itoh M."/>
            <person name="Aizawa K."/>
            <person name="Nagaoka S."/>
            <person name="Sasaki N."/>
            <person name="Carninci P."/>
            <person name="Konno H."/>
            <person name="Akiyama J."/>
            <person name="Nishi K."/>
            <person name="Kitsunai T."/>
            <person name="Tashiro H."/>
            <person name="Itoh M."/>
            <person name="Sumi N."/>
            <person name="Ishii Y."/>
            <person name="Nakamura S."/>
            <person name="Hazama M."/>
            <person name="Nishine T."/>
            <person name="Harada A."/>
            <person name="Yamamoto R."/>
            <person name="Matsumoto H."/>
            <person name="Sakaguchi S."/>
            <person name="Ikegami T."/>
            <person name="Kashiwagi K."/>
            <person name="Fujiwake S."/>
            <person name="Inoue K."/>
            <person name="Togawa Y."/>
            <person name="Izawa M."/>
            <person name="Ohara E."/>
            <person name="Watahiki M."/>
            <person name="Yoneda Y."/>
            <person name="Ishikawa T."/>
            <person name="Ozawa K."/>
            <person name="Tanaka T."/>
            <person name="Matsuura S."/>
            <person name="Kawai J."/>
            <person name="Okazaki Y."/>
            <person name="Muramatsu M."/>
            <person name="Inoue Y."/>
            <person name="Kira A."/>
            <person name="Hayashizaki Y."/>
        </authorList>
    </citation>
    <scope>NUCLEOTIDE SEQUENCE</scope>
    <source>
        <strain evidence="2">C57BL/6J</strain>
        <tissue evidence="2">Testis</tissue>
    </source>
</reference>
<reference evidence="2" key="6">
    <citation type="journal article" date="2002" name="Nature">
        <title>Analysis of the mouse transcriptome based on functional annotation of 60,770 full-length cDNAs.</title>
        <authorList>
            <consortium name="The FANTOM Consortium and the RIKEN Genome Exploration Research Group Phase I and II Team"/>
        </authorList>
    </citation>
    <scope>NUCLEOTIDE SEQUENCE</scope>
    <source>
        <strain evidence="2">C57BL/6J</strain>
        <tissue evidence="2">Testis</tissue>
    </source>
</reference>
<gene>
    <name evidence="3" type="primary">Lrp8os1</name>
    <name evidence="3" type="synonym">4930430J20Rik</name>
</gene>
<dbReference type="MGI" id="MGI:1925359">
    <property type="gene designation" value="Lrp8os1"/>
</dbReference>
<reference evidence="2" key="4">
    <citation type="submission" date="2000-08" db="EMBL/GenBank/DDBJ databases">
        <authorList>
            <person name="Adachi J."/>
            <person name="Aizawa K."/>
            <person name="Akahira S."/>
            <person name="Akimura T."/>
            <person name="Arai A."/>
            <person name="Aono H."/>
            <person name="Arakawa T."/>
            <person name="Bono H."/>
            <person name="Carninci P."/>
            <person name="Fukuda S."/>
            <person name="Fukunishi Y."/>
            <person name="Furuno M."/>
            <person name="Hanagaki T."/>
            <person name="Hara A."/>
            <person name="Hayatsu N."/>
            <person name="Hiramoto K."/>
            <person name="Hiraoka T."/>
            <person name="Hori F."/>
            <person name="Imotani K."/>
            <person name="Ishii Y."/>
            <person name="Itoh M."/>
            <person name="Izawa M."/>
            <person name="Kasukawa T."/>
            <person name="Kato H."/>
            <person name="Kawai J."/>
            <person name="Kojima Y."/>
            <person name="Konno H."/>
            <person name="Kouda M."/>
            <person name="Koya S."/>
            <person name="Kurihara C."/>
            <person name="Matsuyama T."/>
            <person name="Miyazaki A."/>
            <person name="Nishi K."/>
            <person name="Nomura K."/>
            <person name="Numazaki R."/>
            <person name="Ohno M."/>
            <person name="Okazaki Y."/>
            <person name="Okido T."/>
            <person name="Owa C."/>
            <person name="Saito H."/>
            <person name="Saito R."/>
            <person name="Sakai C."/>
            <person name="Sakai K."/>
            <person name="Sano H."/>
            <person name="Sasaki D."/>
            <person name="Shibata K."/>
            <person name="Shibata Y."/>
            <person name="Shinagawa A."/>
            <person name="Shiraki T."/>
            <person name="Sogabe Y."/>
            <person name="Suzuki H."/>
            <person name="Tagami M."/>
            <person name="Tagawa A."/>
            <person name="Takahashi F."/>
            <person name="Tanaka T."/>
            <person name="Tejima Y."/>
            <person name="Toya T."/>
            <person name="Yamamura T."/>
            <person name="Yasunishi A."/>
            <person name="Yoshida K."/>
            <person name="Yoshino M."/>
            <person name="Muramatsu M."/>
            <person name="Hayashizaki Y."/>
        </authorList>
    </citation>
    <scope>NUCLEOTIDE SEQUENCE</scope>
    <source>
        <strain evidence="2">C57BL/6J</strain>
        <tissue evidence="2">Testis</tissue>
    </source>
</reference>
<reference evidence="2" key="2">
    <citation type="journal article" date="2000" name="Genome Res.">
        <title>Normalization and subtraction of cap-trapper-selected cDNAs to prepare full-length cDNA libraries for rapid discovery of new genes.</title>
        <authorList>
            <person name="Carninci P."/>
            <person name="Shibata Y."/>
            <person name="Hayatsu N."/>
            <person name="Sugahara Y."/>
            <person name="Shibata K."/>
            <person name="Itoh M."/>
            <person name="Konno H."/>
            <person name="Okazaki Y."/>
            <person name="Muramatsu M."/>
            <person name="Hayashizaki Y."/>
        </authorList>
    </citation>
    <scope>NUCLEOTIDE SEQUENCE</scope>
    <source>
        <strain evidence="2">C57BL/6J</strain>
        <tissue evidence="2">Testis</tissue>
    </source>
</reference>
<accession>Q9D2I8</accession>
<feature type="region of interest" description="Disordered" evidence="1">
    <location>
        <begin position="94"/>
        <end position="115"/>
    </location>
</feature>
<dbReference type="AlphaFoldDB" id="Q9D2I8"/>
<protein>
    <submittedName>
        <fullName evidence="2">Uncharacterized protein</fullName>
    </submittedName>
</protein>
<proteinExistence type="evidence at transcript level"/>
<dbReference type="AGR" id="MGI:1925359"/>
<organism evidence="2">
    <name type="scientific">Mus musculus</name>
    <name type="common">Mouse</name>
    <dbReference type="NCBI Taxonomy" id="10090"/>
    <lineage>
        <taxon>Eukaryota</taxon>
        <taxon>Metazoa</taxon>
        <taxon>Chordata</taxon>
        <taxon>Craniata</taxon>
        <taxon>Vertebrata</taxon>
        <taxon>Euteleostomi</taxon>
        <taxon>Mammalia</taxon>
        <taxon>Eutheria</taxon>
        <taxon>Euarchontoglires</taxon>
        <taxon>Glires</taxon>
        <taxon>Rodentia</taxon>
        <taxon>Myomorpha</taxon>
        <taxon>Muroidea</taxon>
        <taxon>Muridae</taxon>
        <taxon>Murinae</taxon>
        <taxon>Mus</taxon>
        <taxon>Mus</taxon>
    </lineage>
</organism>
<sequence>MVCTVVCPHVRVVFLLRRWRYGADWSFSSSQPLYAPANYHAHSSLPRPTPRGVLPQTTHILKPRIPPTLLCRDVASNKPAASCSLELRECPTKTHFPENEEDSTAAEEARDPCRDPLMAGSAKAKSCLLLS</sequence>
<reference evidence="2" key="7">
    <citation type="journal article" date="2005" name="Science">
        <title>The Transcriptional Landscape of the Mammalian Genome.</title>
        <authorList>
            <consortium name="The FANTOM Consortium"/>
            <consortium name="Riken Genome Exploration Research Group and Genome Science Group (Genome Network Project Core Group)"/>
        </authorList>
    </citation>
    <scope>NUCLEOTIDE SEQUENCE</scope>
    <source>
        <strain evidence="2">C57BL/6J</strain>
        <tissue evidence="2">Testis</tissue>
    </source>
</reference>
<dbReference type="EMBL" id="AK019589">
    <property type="protein sequence ID" value="BAB31806.1"/>
    <property type="molecule type" value="mRNA"/>
</dbReference>
<name>Q9D2I8_MOUSE</name>
<evidence type="ECO:0000313" key="2">
    <source>
        <dbReference type="EMBL" id="BAB31806.1"/>
    </source>
</evidence>
<reference evidence="2" key="8">
    <citation type="journal article" date="2005" name="Science">
        <title>Antisense Transcription in the Mammalian Transcriptome.</title>
        <authorList>
            <consortium name="RIKEN Genome Exploration Research Group and Genome Science Group (Genome Network Project Core Group) and the FANTOM Consortium"/>
        </authorList>
    </citation>
    <scope>NUCLEOTIDE SEQUENCE</scope>
    <source>
        <strain evidence="2">C57BL/6J</strain>
        <tissue evidence="2">Testis</tissue>
    </source>
</reference>